<reference evidence="3" key="1">
    <citation type="submission" date="2012-08" db="EMBL/GenBank/DDBJ databases">
        <title>The Genome Sequence of Wuchereria bancrofti.</title>
        <authorList>
            <person name="Nutman T.B."/>
            <person name="Fink D.L."/>
            <person name="Russ C."/>
            <person name="Young S."/>
            <person name="Zeng Q."/>
            <person name="Koehrsen M."/>
            <person name="Alvarado L."/>
            <person name="Berlin A."/>
            <person name="Chapman S.B."/>
            <person name="Chen Z."/>
            <person name="Freedman E."/>
            <person name="Gellesch M."/>
            <person name="Goldberg J."/>
            <person name="Griggs A."/>
            <person name="Gujja S."/>
            <person name="Heilman E.R."/>
            <person name="Heiman D."/>
            <person name="Hepburn T."/>
            <person name="Howarth C."/>
            <person name="Jen D."/>
            <person name="Larson L."/>
            <person name="Lewis B."/>
            <person name="Mehta T."/>
            <person name="Park D."/>
            <person name="Pearson M."/>
            <person name="Roberts A."/>
            <person name="Saif S."/>
            <person name="Shea T."/>
            <person name="Shenoy N."/>
            <person name="Sisk P."/>
            <person name="Stolte C."/>
            <person name="Sykes S."/>
            <person name="Walk T."/>
            <person name="White J."/>
            <person name="Yandava C."/>
            <person name="Haas B."/>
            <person name="Henn M.R."/>
            <person name="Nusbaum C."/>
            <person name="Birren B."/>
        </authorList>
    </citation>
    <scope>NUCLEOTIDE SEQUENCE [LARGE SCALE GENOMIC DNA]</scope>
    <source>
        <strain evidence="3">NA</strain>
    </source>
</reference>
<evidence type="ECO:0000313" key="2">
    <source>
        <dbReference type="EMBL" id="EJW71957.1"/>
    </source>
</evidence>
<organism evidence="2 3">
    <name type="scientific">Wuchereria bancrofti</name>
    <dbReference type="NCBI Taxonomy" id="6293"/>
    <lineage>
        <taxon>Eukaryota</taxon>
        <taxon>Metazoa</taxon>
        <taxon>Ecdysozoa</taxon>
        <taxon>Nematoda</taxon>
        <taxon>Chromadorea</taxon>
        <taxon>Rhabditida</taxon>
        <taxon>Spirurina</taxon>
        <taxon>Spiruromorpha</taxon>
        <taxon>Filarioidea</taxon>
        <taxon>Onchocercidae</taxon>
        <taxon>Wuchereria</taxon>
    </lineage>
</organism>
<dbReference type="Proteomes" id="UP000004810">
    <property type="component" value="Unassembled WGS sequence"/>
</dbReference>
<comment type="caution">
    <text evidence="2">The sequence shown here is derived from an EMBL/GenBank/DDBJ whole genome shotgun (WGS) entry which is preliminary data.</text>
</comment>
<proteinExistence type="predicted"/>
<feature type="domain" description="Transcriptional adapter 2-alpha/beta-like" evidence="1">
    <location>
        <begin position="80"/>
        <end position="118"/>
    </location>
</feature>
<dbReference type="Pfam" id="PF22941">
    <property type="entry name" value="TADA2A-like_3rd"/>
    <property type="match status" value="1"/>
</dbReference>
<dbReference type="EMBL" id="ADBV01017304">
    <property type="protein sequence ID" value="EJW71957.1"/>
    <property type="molecule type" value="Genomic_DNA"/>
</dbReference>
<dbReference type="AlphaFoldDB" id="J9E4Q9"/>
<accession>J9E4Q9</accession>
<evidence type="ECO:0000313" key="3">
    <source>
        <dbReference type="Proteomes" id="UP000004810"/>
    </source>
</evidence>
<name>J9E4Q9_WUCBA</name>
<sequence>MLIMLLDKKTYIFGYLETGKNMFKLYLIQEAYKGKLLVKISEDAKKQLREFYPEQFYANVPLLPFGAEERLKLKDTDLQLLGYMPEREDFEWEFMNDAEKLISRLMLQPGPDTDEDSAFESGDFFSN</sequence>
<gene>
    <name evidence="2" type="ORF">WUBG_17140</name>
</gene>
<dbReference type="InterPro" id="IPR055141">
    <property type="entry name" value="TADA2A_B-like_dom"/>
</dbReference>
<evidence type="ECO:0000259" key="1">
    <source>
        <dbReference type="Pfam" id="PF22941"/>
    </source>
</evidence>
<protein>
    <recommendedName>
        <fullName evidence="1">Transcriptional adapter 2-alpha/beta-like domain-containing protein</fullName>
    </recommendedName>
</protein>